<sequence length="179" mass="18864">MHGRAVPRDLREHGQGLVTDAFLTAADLGRGEEAEENAAFKTVLPDRATGEPVVPGGSLGFRWGETGRGRWNLDLGDVVPESSLIDRAGDTVEIALPRPGLPGNRSASYEDATQPCTPAWQETTTSVPAEQSARIAREFARNAERTQGRAAAGLGQPGGAAPCALPGRRRPRAEPPPPA</sequence>
<accession>A0A117MJP1</accession>
<name>A0A117MJP1_9ACTN</name>
<comment type="caution">
    <text evidence="2">The sequence shown here is derived from an EMBL/GenBank/DDBJ whole genome shotgun (WGS) entry which is preliminary data.</text>
</comment>
<gene>
    <name evidence="2" type="ORF">ADL12_45610</name>
</gene>
<evidence type="ECO:0000256" key="1">
    <source>
        <dbReference type="SAM" id="MobiDB-lite"/>
    </source>
</evidence>
<dbReference type="Proteomes" id="UP000053923">
    <property type="component" value="Unassembled WGS sequence"/>
</dbReference>
<reference evidence="3" key="1">
    <citation type="submission" date="2015-10" db="EMBL/GenBank/DDBJ databases">
        <authorList>
            <person name="Ju K.-S."/>
            <person name="Doroghazi J.R."/>
            <person name="Metcalf W.W."/>
        </authorList>
    </citation>
    <scope>NUCLEOTIDE SEQUENCE [LARGE SCALE GENOMIC DNA]</scope>
    <source>
        <strain evidence="3">NRRL 3151</strain>
    </source>
</reference>
<feature type="compositionally biased region" description="Low complexity" evidence="1">
    <location>
        <begin position="148"/>
        <end position="166"/>
    </location>
</feature>
<evidence type="ECO:0000313" key="2">
    <source>
        <dbReference type="EMBL" id="KUL21114.1"/>
    </source>
</evidence>
<keyword evidence="3" id="KW-1185">Reference proteome</keyword>
<proteinExistence type="predicted"/>
<dbReference type="Gene3D" id="3.40.228.10">
    <property type="entry name" value="Dimethylsulfoxide Reductase, domain 2"/>
    <property type="match status" value="1"/>
</dbReference>
<dbReference type="AlphaFoldDB" id="A0A117MJP1"/>
<dbReference type="EMBL" id="LLZG01000411">
    <property type="protein sequence ID" value="KUL21114.1"/>
    <property type="molecule type" value="Genomic_DNA"/>
</dbReference>
<dbReference type="SUPFAM" id="SSF53706">
    <property type="entry name" value="Formate dehydrogenase/DMSO reductase, domains 1-3"/>
    <property type="match status" value="1"/>
</dbReference>
<evidence type="ECO:0000313" key="3">
    <source>
        <dbReference type="Proteomes" id="UP000053923"/>
    </source>
</evidence>
<organism evidence="2 3">
    <name type="scientific">Streptomyces regalis</name>
    <dbReference type="NCBI Taxonomy" id="68262"/>
    <lineage>
        <taxon>Bacteria</taxon>
        <taxon>Bacillati</taxon>
        <taxon>Actinomycetota</taxon>
        <taxon>Actinomycetes</taxon>
        <taxon>Kitasatosporales</taxon>
        <taxon>Streptomycetaceae</taxon>
        <taxon>Streptomyces</taxon>
    </lineage>
</organism>
<dbReference type="Gene3D" id="3.40.50.12440">
    <property type="match status" value="1"/>
</dbReference>
<feature type="region of interest" description="Disordered" evidence="1">
    <location>
        <begin position="141"/>
        <end position="179"/>
    </location>
</feature>
<protein>
    <submittedName>
        <fullName evidence="2">Uncharacterized protein</fullName>
    </submittedName>
</protein>